<dbReference type="AlphaFoldDB" id="A0A0D6AXX8"/>
<name>A0A0D6AXX8_RHOSU</name>
<reference evidence="1 2" key="1">
    <citation type="submission" date="2015-02" db="EMBL/GenBank/DDBJ databases">
        <title>Genome sequene of Rhodovulum sulfidophilum DSM 2351.</title>
        <authorList>
            <person name="Nagao N."/>
        </authorList>
    </citation>
    <scope>NUCLEOTIDE SEQUENCE [LARGE SCALE GENOMIC DNA]</scope>
    <source>
        <strain evidence="1 2">DSM 2351</strain>
    </source>
</reference>
<proteinExistence type="predicted"/>
<sequence>MFRYVLAAVAGLMTAPGLKSQEVAQQTVSDEMPPQCAVVDSSRIVSVVICEGSRDEAAFAEAGRAACGARRPCGAWFWPSREAAPETAPANHDGLTQAQVVSSYGVWVAERGLFVRIERAE</sequence>
<gene>
    <name evidence="1" type="ORF">NHU_00324</name>
</gene>
<dbReference type="EMBL" id="AP014800">
    <property type="protein sequence ID" value="BAQ67495.1"/>
    <property type="molecule type" value="Genomic_DNA"/>
</dbReference>
<protein>
    <submittedName>
        <fullName evidence="1">Uncharacterized protein</fullName>
    </submittedName>
</protein>
<evidence type="ECO:0000313" key="1">
    <source>
        <dbReference type="EMBL" id="BAQ67495.1"/>
    </source>
</evidence>
<dbReference type="Proteomes" id="UP000064912">
    <property type="component" value="Chromosome"/>
</dbReference>
<accession>A0A0D6AXX8</accession>
<evidence type="ECO:0000313" key="2">
    <source>
        <dbReference type="Proteomes" id="UP000064912"/>
    </source>
</evidence>
<organism evidence="1 2">
    <name type="scientific">Rhodovulum sulfidophilum</name>
    <name type="common">Rhodobacter sulfidophilus</name>
    <dbReference type="NCBI Taxonomy" id="35806"/>
    <lineage>
        <taxon>Bacteria</taxon>
        <taxon>Pseudomonadati</taxon>
        <taxon>Pseudomonadota</taxon>
        <taxon>Alphaproteobacteria</taxon>
        <taxon>Rhodobacterales</taxon>
        <taxon>Paracoccaceae</taxon>
        <taxon>Rhodovulum</taxon>
    </lineage>
</organism>
<dbReference type="KEGG" id="rsu:NHU_00324"/>
<dbReference type="PATRIC" id="fig|35806.4.peg.330"/>